<comment type="function">
    <text evidence="8 9">This protein is involved in the repair of mismatches in DNA. It is possible that it carries out the mismatch recognition step. This protein has a weak ATPase activity.</text>
</comment>
<dbReference type="Pfam" id="PF05188">
    <property type="entry name" value="MutS_II"/>
    <property type="match status" value="1"/>
</dbReference>
<dbReference type="Pfam" id="PF05190">
    <property type="entry name" value="MutS_IV"/>
    <property type="match status" value="1"/>
</dbReference>
<keyword evidence="3 9" id="KW-0547">Nucleotide-binding</keyword>
<dbReference type="CDD" id="cd03284">
    <property type="entry name" value="ABC_MutS1"/>
    <property type="match status" value="1"/>
</dbReference>
<dbReference type="InterPro" id="IPR016151">
    <property type="entry name" value="DNA_mismatch_repair_MutS_N"/>
</dbReference>
<dbReference type="FunFam" id="3.40.50.300:FF:000870">
    <property type="entry name" value="MutS protein homolog 4"/>
    <property type="match status" value="1"/>
</dbReference>
<dbReference type="GO" id="GO:0140664">
    <property type="term" value="F:ATP-dependent DNA damage sensor activity"/>
    <property type="evidence" value="ECO:0007669"/>
    <property type="project" value="InterPro"/>
</dbReference>
<dbReference type="SUPFAM" id="SSF52540">
    <property type="entry name" value="P-loop containing nucleoside triphosphate hydrolases"/>
    <property type="match status" value="1"/>
</dbReference>
<proteinExistence type="inferred from homology"/>
<keyword evidence="6 9" id="KW-0238">DNA-binding</keyword>
<dbReference type="NCBIfam" id="NF003810">
    <property type="entry name" value="PRK05399.1"/>
    <property type="match status" value="1"/>
</dbReference>
<keyword evidence="14" id="KW-1185">Reference proteome</keyword>
<dbReference type="SMART" id="SM00534">
    <property type="entry name" value="MUTSac"/>
    <property type="match status" value="1"/>
</dbReference>
<dbReference type="InterPro" id="IPR007695">
    <property type="entry name" value="DNA_mismatch_repair_MutS-lik_N"/>
</dbReference>
<evidence type="ECO:0000259" key="11">
    <source>
        <dbReference type="PROSITE" id="PS00486"/>
    </source>
</evidence>
<dbReference type="InterPro" id="IPR000432">
    <property type="entry name" value="DNA_mismatch_repair_MutS_C"/>
</dbReference>
<sequence length="896" mass="95520">MKASGETPLMAQYREIKARHPDAILFFRMGDFYEMFYDDAEVAARVLGLTLTSRNNGGAAEVPLAGIPVKAANEYLRRFVAQGFRVAICEQVEDPKLAKGIVKREVIETITPGAAFSDDLLDSGRNNFLCALVLRAASAGGAAPGGRGARADAVYVGIAAADLSTGEFRLVTTTRADADAVLARLAPREVVVPSAEAQGAAELDALLAPLGALVTARQPWEFDHERAADALTQQFAVASLEGFGVQPDDAPALGAAGALLRYLREVQPSGVPHLARPVVERPGGVMPLDEMTRRNLELVESLRGGEDTAGTLLSVLDRTQTPMGARLLRQWILAPLTDVAAIAARLDAVDSLHADGPARAALRETLDGVRDVERLAGKAAAQRATPRELRALGDSLARLPGVLAALRRTRCGGVLATLVDGWDDAAPLAARIRDTLMERPPLSFGEGETIAAGQDAELDDLRAVATGGKDAIAALQAQERERTGITSLKVGYNRVFGYYIEITNAHRDSVPAEYQRRQTLTGAERYVTPALKDFEEKVLGATERIEAIERRVFEALRREVGQAIAGLQAIAVRVATLDVFAALAEVAAREGYVRPAVDDEAVLEIVGGRHPVVERMMPRDQFIPNDVALAPDARMIILTGPNMAGKSTILRQVGLLVLMAQMGGFVAAASARVGVCDRVFTRVGASDNLVRGQSTFMVEMAETSAILHSATARSLVLLDEIGRGTATWDGLSIAWAVSEHLHERVRCKTIFATHYHELTQLADEFVSVRNYNVAVEEAGERILFLHRLRPGGADRSYGIEVGRLAGLPAPVIARARALLKVLEGEQLVPALAGGARRAAAAAPAGDQLALFSGPDPLVERLREVDANGLTPLQALALLAELSAAARGEVPPPSGRA</sequence>
<dbReference type="SUPFAM" id="SSF48334">
    <property type="entry name" value="DNA repair protein MutS, domain III"/>
    <property type="match status" value="1"/>
</dbReference>
<dbReference type="Pfam" id="PF05192">
    <property type="entry name" value="MutS_III"/>
    <property type="match status" value="1"/>
</dbReference>
<dbReference type="SUPFAM" id="SSF53150">
    <property type="entry name" value="DNA repair protein MutS, domain II"/>
    <property type="match status" value="1"/>
</dbReference>
<evidence type="ECO:0000256" key="10">
    <source>
        <dbReference type="RuleBase" id="RU003756"/>
    </source>
</evidence>
<keyword evidence="7 9" id="KW-0234">DNA repair</keyword>
<evidence type="ECO:0000313" key="12">
    <source>
        <dbReference type="EMBL" id="WKW13626.1"/>
    </source>
</evidence>
<dbReference type="Gene3D" id="3.30.420.110">
    <property type="entry name" value="MutS, connector domain"/>
    <property type="match status" value="1"/>
</dbReference>
<dbReference type="Gene3D" id="3.40.1170.10">
    <property type="entry name" value="DNA repair protein MutS, domain I"/>
    <property type="match status" value="1"/>
</dbReference>
<protein>
    <recommendedName>
        <fullName evidence="2 9">DNA mismatch repair protein MutS</fullName>
    </recommendedName>
</protein>
<dbReference type="InterPro" id="IPR036678">
    <property type="entry name" value="MutS_con_dom_sf"/>
</dbReference>
<dbReference type="InterPro" id="IPR017261">
    <property type="entry name" value="DNA_mismatch_repair_MutS/MSH"/>
</dbReference>
<evidence type="ECO:0000256" key="9">
    <source>
        <dbReference type="HAMAP-Rule" id="MF_00096"/>
    </source>
</evidence>
<dbReference type="PROSITE" id="PS00486">
    <property type="entry name" value="DNA_MISMATCH_REPAIR_2"/>
    <property type="match status" value="1"/>
</dbReference>
<name>A0AA49K327_9BACT</name>
<keyword evidence="4 9" id="KW-0227">DNA damage</keyword>
<dbReference type="RefSeq" id="WP_367886464.1">
    <property type="nucleotide sequence ID" value="NZ_CP130612.1"/>
</dbReference>
<evidence type="ECO:0000256" key="1">
    <source>
        <dbReference type="ARBA" id="ARBA00006271"/>
    </source>
</evidence>
<feature type="binding site" evidence="9">
    <location>
        <begin position="640"/>
        <end position="647"/>
    </location>
    <ligand>
        <name>ATP</name>
        <dbReference type="ChEBI" id="CHEBI:30616"/>
    </ligand>
</feature>
<dbReference type="InterPro" id="IPR036187">
    <property type="entry name" value="DNA_mismatch_repair_MutS_sf"/>
</dbReference>
<dbReference type="Pfam" id="PF01624">
    <property type="entry name" value="MutS_I"/>
    <property type="match status" value="1"/>
</dbReference>
<dbReference type="EMBL" id="CP130612">
    <property type="protein sequence ID" value="WKW13626.1"/>
    <property type="molecule type" value="Genomic_DNA"/>
</dbReference>
<dbReference type="PIRSF" id="PIRSF037677">
    <property type="entry name" value="DNA_mis_repair_Msh6"/>
    <property type="match status" value="1"/>
</dbReference>
<evidence type="ECO:0000256" key="7">
    <source>
        <dbReference type="ARBA" id="ARBA00023204"/>
    </source>
</evidence>
<dbReference type="InterPro" id="IPR045076">
    <property type="entry name" value="MutS"/>
</dbReference>
<dbReference type="PANTHER" id="PTHR11361">
    <property type="entry name" value="DNA MISMATCH REPAIR PROTEIN MUTS FAMILY MEMBER"/>
    <property type="match status" value="1"/>
</dbReference>
<dbReference type="InterPro" id="IPR007861">
    <property type="entry name" value="DNA_mismatch_repair_MutS_clamp"/>
</dbReference>
<dbReference type="PANTHER" id="PTHR11361:SF34">
    <property type="entry name" value="DNA MISMATCH REPAIR PROTEIN MSH1, MITOCHONDRIAL"/>
    <property type="match status" value="1"/>
</dbReference>
<dbReference type="Gene3D" id="3.40.50.300">
    <property type="entry name" value="P-loop containing nucleotide triphosphate hydrolases"/>
    <property type="match status" value="1"/>
</dbReference>
<dbReference type="GO" id="GO:0003684">
    <property type="term" value="F:damaged DNA binding"/>
    <property type="evidence" value="ECO:0007669"/>
    <property type="project" value="UniProtKB-UniRule"/>
</dbReference>
<dbReference type="EMBL" id="CP130613">
    <property type="protein sequence ID" value="WKW16532.1"/>
    <property type="molecule type" value="Genomic_DNA"/>
</dbReference>
<dbReference type="FunFam" id="3.40.1170.10:FF:000001">
    <property type="entry name" value="DNA mismatch repair protein MutS"/>
    <property type="match status" value="1"/>
</dbReference>
<reference evidence="13" key="1">
    <citation type="submission" date="2023-07" db="EMBL/GenBank/DDBJ databases">
        <authorList>
            <person name="Haufschild T."/>
            <person name="Kallscheuer N."/>
            <person name="Hammer J."/>
            <person name="Kohn T."/>
            <person name="Kabuu M."/>
            <person name="Jogler M."/>
            <person name="Wohfarth N."/>
            <person name="Heuer A."/>
            <person name="Rohde M."/>
            <person name="van Teeseling M.C.F."/>
            <person name="Jogler C."/>
        </authorList>
    </citation>
    <scope>NUCLEOTIDE SEQUENCE</scope>
    <source>
        <strain evidence="12">Strain 138</strain>
        <strain evidence="13">Strain 318</strain>
    </source>
</reference>
<dbReference type="InterPro" id="IPR007696">
    <property type="entry name" value="DNA_mismatch_repair_MutS_core"/>
</dbReference>
<dbReference type="InterPro" id="IPR005748">
    <property type="entry name" value="DNA_mismatch_repair_MutS"/>
</dbReference>
<dbReference type="KEGG" id="pspc:Strain318_002949"/>
<evidence type="ECO:0000256" key="3">
    <source>
        <dbReference type="ARBA" id="ARBA00022741"/>
    </source>
</evidence>
<evidence type="ECO:0000256" key="4">
    <source>
        <dbReference type="ARBA" id="ARBA00022763"/>
    </source>
</evidence>
<keyword evidence="5 9" id="KW-0067">ATP-binding</keyword>
<dbReference type="Gene3D" id="1.10.1420.10">
    <property type="match status" value="2"/>
</dbReference>
<dbReference type="InterPro" id="IPR027417">
    <property type="entry name" value="P-loop_NTPase"/>
</dbReference>
<dbReference type="GO" id="GO:0005524">
    <property type="term" value="F:ATP binding"/>
    <property type="evidence" value="ECO:0007669"/>
    <property type="project" value="UniProtKB-UniRule"/>
</dbReference>
<dbReference type="Proteomes" id="UP001229955">
    <property type="component" value="Chromosome"/>
</dbReference>
<dbReference type="SMART" id="SM00533">
    <property type="entry name" value="MUTSd"/>
    <property type="match status" value="1"/>
</dbReference>
<evidence type="ECO:0000313" key="14">
    <source>
        <dbReference type="Proteomes" id="UP001229955"/>
    </source>
</evidence>
<dbReference type="GO" id="GO:0005829">
    <property type="term" value="C:cytosol"/>
    <property type="evidence" value="ECO:0007669"/>
    <property type="project" value="TreeGrafter"/>
</dbReference>
<dbReference type="GO" id="GO:0030983">
    <property type="term" value="F:mismatched DNA binding"/>
    <property type="evidence" value="ECO:0007669"/>
    <property type="project" value="InterPro"/>
</dbReference>
<evidence type="ECO:0000256" key="2">
    <source>
        <dbReference type="ARBA" id="ARBA00021982"/>
    </source>
</evidence>
<dbReference type="SUPFAM" id="SSF55271">
    <property type="entry name" value="DNA repair protein MutS, domain I"/>
    <property type="match status" value="1"/>
</dbReference>
<dbReference type="Pfam" id="PF00488">
    <property type="entry name" value="MutS_V"/>
    <property type="match status" value="1"/>
</dbReference>
<organism evidence="13 14">
    <name type="scientific">Pseudogemmatithrix spongiicola</name>
    <dbReference type="NCBI Taxonomy" id="3062599"/>
    <lineage>
        <taxon>Bacteria</taxon>
        <taxon>Pseudomonadati</taxon>
        <taxon>Gemmatimonadota</taxon>
        <taxon>Gemmatimonadia</taxon>
        <taxon>Gemmatimonadales</taxon>
        <taxon>Gemmatimonadaceae</taxon>
        <taxon>Pseudogemmatithrix</taxon>
    </lineage>
</organism>
<dbReference type="HAMAP" id="MF_00096">
    <property type="entry name" value="MutS"/>
    <property type="match status" value="1"/>
</dbReference>
<accession>A0AA49JX70</accession>
<feature type="domain" description="DNA mismatch repair proteins mutS family" evidence="11">
    <location>
        <begin position="714"/>
        <end position="730"/>
    </location>
</feature>
<dbReference type="InterPro" id="IPR007860">
    <property type="entry name" value="DNA_mmatch_repair_MutS_con_dom"/>
</dbReference>
<dbReference type="NCBIfam" id="TIGR01070">
    <property type="entry name" value="mutS1"/>
    <property type="match status" value="1"/>
</dbReference>
<comment type="similarity">
    <text evidence="1 9 10">Belongs to the DNA mismatch repair MutS family.</text>
</comment>
<dbReference type="GO" id="GO:0006298">
    <property type="term" value="P:mismatch repair"/>
    <property type="evidence" value="ECO:0007669"/>
    <property type="project" value="UniProtKB-UniRule"/>
</dbReference>
<evidence type="ECO:0000313" key="13">
    <source>
        <dbReference type="EMBL" id="WKW16532.1"/>
    </source>
</evidence>
<gene>
    <name evidence="9 13" type="primary">mutS</name>
    <name evidence="12" type="ORF">Strain138_002951</name>
    <name evidence="13" type="ORF">Strain318_002949</name>
</gene>
<accession>A0AA49K327</accession>
<evidence type="ECO:0000256" key="5">
    <source>
        <dbReference type="ARBA" id="ARBA00022840"/>
    </source>
</evidence>
<dbReference type="AlphaFoldDB" id="A0AA49K327"/>
<evidence type="ECO:0000256" key="8">
    <source>
        <dbReference type="ARBA" id="ARBA00024647"/>
    </source>
</evidence>
<evidence type="ECO:0000256" key="6">
    <source>
        <dbReference type="ARBA" id="ARBA00023125"/>
    </source>
</evidence>